<accession>A0A1H6UTM6</accession>
<evidence type="ECO:0000256" key="7">
    <source>
        <dbReference type="SAM" id="MobiDB-lite"/>
    </source>
</evidence>
<evidence type="ECO:0000256" key="3">
    <source>
        <dbReference type="ARBA" id="ARBA00022553"/>
    </source>
</evidence>
<name>A0A1H6UTM6_9GAMM</name>
<dbReference type="InterPro" id="IPR003661">
    <property type="entry name" value="HisK_dim/P_dom"/>
</dbReference>
<comment type="catalytic activity">
    <reaction evidence="1">
        <text>ATP + protein L-histidine = ADP + protein N-phospho-L-histidine.</text>
        <dbReference type="EC" id="2.7.13.3"/>
    </reaction>
</comment>
<dbReference type="InterPro" id="IPR036890">
    <property type="entry name" value="HATPase_C_sf"/>
</dbReference>
<dbReference type="InterPro" id="IPR003594">
    <property type="entry name" value="HATPase_dom"/>
</dbReference>
<dbReference type="Pfam" id="PF00512">
    <property type="entry name" value="HisKA"/>
    <property type="match status" value="1"/>
</dbReference>
<dbReference type="RefSeq" id="WP_175483719.1">
    <property type="nucleotide sequence ID" value="NZ_FNYC01000003.1"/>
</dbReference>
<dbReference type="InterPro" id="IPR005467">
    <property type="entry name" value="His_kinase_dom"/>
</dbReference>
<keyword evidence="3" id="KW-0597">Phosphoprotein</keyword>
<organism evidence="9 10">
    <name type="scientific">Frateuria terrea</name>
    <dbReference type="NCBI Taxonomy" id="529704"/>
    <lineage>
        <taxon>Bacteria</taxon>
        <taxon>Pseudomonadati</taxon>
        <taxon>Pseudomonadota</taxon>
        <taxon>Gammaproteobacteria</taxon>
        <taxon>Lysobacterales</taxon>
        <taxon>Rhodanobacteraceae</taxon>
        <taxon>Frateuria</taxon>
    </lineage>
</organism>
<dbReference type="PRINTS" id="PR00344">
    <property type="entry name" value="BCTRLSENSOR"/>
</dbReference>
<dbReference type="EC" id="2.7.13.3" evidence="2"/>
<feature type="domain" description="Histidine kinase" evidence="8">
    <location>
        <begin position="157"/>
        <end position="374"/>
    </location>
</feature>
<dbReference type="SMART" id="SM00388">
    <property type="entry name" value="HisKA"/>
    <property type="match status" value="1"/>
</dbReference>
<evidence type="ECO:0000313" key="9">
    <source>
        <dbReference type="EMBL" id="SEI91282.1"/>
    </source>
</evidence>
<dbReference type="AlphaFoldDB" id="A0A1H6UTM6"/>
<evidence type="ECO:0000256" key="4">
    <source>
        <dbReference type="ARBA" id="ARBA00022679"/>
    </source>
</evidence>
<dbReference type="InterPro" id="IPR036097">
    <property type="entry name" value="HisK_dim/P_sf"/>
</dbReference>
<reference evidence="9 10" key="1">
    <citation type="submission" date="2016-10" db="EMBL/GenBank/DDBJ databases">
        <authorList>
            <person name="de Groot N.N."/>
        </authorList>
    </citation>
    <scope>NUCLEOTIDE SEQUENCE [LARGE SCALE GENOMIC DNA]</scope>
    <source>
        <strain evidence="9 10">DSM 26515</strain>
    </source>
</reference>
<dbReference type="PROSITE" id="PS50109">
    <property type="entry name" value="HIS_KIN"/>
    <property type="match status" value="1"/>
</dbReference>
<dbReference type="PANTHER" id="PTHR43711">
    <property type="entry name" value="TWO-COMPONENT HISTIDINE KINASE"/>
    <property type="match status" value="1"/>
</dbReference>
<dbReference type="Pfam" id="PF02518">
    <property type="entry name" value="HATPase_c"/>
    <property type="match status" value="1"/>
</dbReference>
<protein>
    <recommendedName>
        <fullName evidence="2">histidine kinase</fullName>
        <ecNumber evidence="2">2.7.13.3</ecNumber>
    </recommendedName>
</protein>
<dbReference type="PANTHER" id="PTHR43711:SF1">
    <property type="entry name" value="HISTIDINE KINASE 1"/>
    <property type="match status" value="1"/>
</dbReference>
<evidence type="ECO:0000313" key="10">
    <source>
        <dbReference type="Proteomes" id="UP000199420"/>
    </source>
</evidence>
<evidence type="ECO:0000256" key="5">
    <source>
        <dbReference type="ARBA" id="ARBA00022777"/>
    </source>
</evidence>
<dbReference type="STRING" id="529704.SAMN02927913_1710"/>
<dbReference type="Proteomes" id="UP000199420">
    <property type="component" value="Unassembled WGS sequence"/>
</dbReference>
<feature type="region of interest" description="Disordered" evidence="7">
    <location>
        <begin position="54"/>
        <end position="83"/>
    </location>
</feature>
<evidence type="ECO:0000256" key="6">
    <source>
        <dbReference type="ARBA" id="ARBA00023012"/>
    </source>
</evidence>
<dbReference type="SUPFAM" id="SSF47384">
    <property type="entry name" value="Homodimeric domain of signal transducing histidine kinase"/>
    <property type="match status" value="1"/>
</dbReference>
<keyword evidence="4" id="KW-0808">Transferase</keyword>
<dbReference type="CDD" id="cd00075">
    <property type="entry name" value="HATPase"/>
    <property type="match status" value="1"/>
</dbReference>
<dbReference type="InterPro" id="IPR004358">
    <property type="entry name" value="Sig_transdc_His_kin-like_C"/>
</dbReference>
<dbReference type="SUPFAM" id="SSF55874">
    <property type="entry name" value="ATPase domain of HSP90 chaperone/DNA topoisomerase II/histidine kinase"/>
    <property type="match status" value="1"/>
</dbReference>
<dbReference type="Gene3D" id="1.10.287.130">
    <property type="match status" value="1"/>
</dbReference>
<gene>
    <name evidence="9" type="ORF">SAMN04487997_2016</name>
</gene>
<keyword evidence="5 9" id="KW-0418">Kinase</keyword>
<proteinExistence type="predicted"/>
<evidence type="ECO:0000259" key="8">
    <source>
        <dbReference type="PROSITE" id="PS50109"/>
    </source>
</evidence>
<dbReference type="InterPro" id="IPR050736">
    <property type="entry name" value="Sensor_HK_Regulatory"/>
</dbReference>
<dbReference type="EMBL" id="FNYC01000003">
    <property type="protein sequence ID" value="SEI91282.1"/>
    <property type="molecule type" value="Genomic_DNA"/>
</dbReference>
<dbReference type="GO" id="GO:0000155">
    <property type="term" value="F:phosphorelay sensor kinase activity"/>
    <property type="evidence" value="ECO:0007669"/>
    <property type="project" value="InterPro"/>
</dbReference>
<dbReference type="CDD" id="cd00082">
    <property type="entry name" value="HisKA"/>
    <property type="match status" value="1"/>
</dbReference>
<sequence>MKLSTFIQCHIEAILAQWETFARDNSPHPHLLSHEELRDHAREMLMEIAADMETRQTDREQQRKSEGHGASGHEGRAATEHGKGRQLHKYTLLQVSAEFRSLRATVLRLWEPYLETADADALHEVIRFNEGIDQALAESIIGWVKHTGETRDLFLAVLGHDLRSPLASIALAGDMLAGPALPPERLATVAFTVTRASRIMSDMINDLMGFASTQLGGDIPQHPVPCDLLAPLNDAIADAAATYPGARFQLHAPATLLGRYDRGRLYQMFLNLLVNAARHGTEGCPVLVEAGTRFSDHVVSVTNKGEPIPPQALESIFQPLVQLTEEDHVTRPPTSLGLGLFIARKIAEGHGGGIQVTSNQSDGTRFAITLPTEESDA</sequence>
<evidence type="ECO:0000256" key="2">
    <source>
        <dbReference type="ARBA" id="ARBA00012438"/>
    </source>
</evidence>
<evidence type="ECO:0000256" key="1">
    <source>
        <dbReference type="ARBA" id="ARBA00000085"/>
    </source>
</evidence>
<keyword evidence="10" id="KW-1185">Reference proteome</keyword>
<dbReference type="SMART" id="SM00387">
    <property type="entry name" value="HATPase_c"/>
    <property type="match status" value="1"/>
</dbReference>
<keyword evidence="6" id="KW-0902">Two-component regulatory system</keyword>
<dbReference type="Gene3D" id="3.30.565.10">
    <property type="entry name" value="Histidine kinase-like ATPase, C-terminal domain"/>
    <property type="match status" value="1"/>
</dbReference>